<gene>
    <name evidence="8" type="primary">LOC113430249</name>
</gene>
<keyword evidence="5" id="KW-0812">Transmembrane</keyword>
<dbReference type="InterPro" id="IPR011645">
    <property type="entry name" value="HNOB_dom_associated"/>
</dbReference>
<evidence type="ECO:0000313" key="7">
    <source>
        <dbReference type="Proteomes" id="UP000504612"/>
    </source>
</evidence>
<keyword evidence="7" id="KW-1185">Reference proteome</keyword>
<dbReference type="GO" id="GO:0004383">
    <property type="term" value="F:guanylate cyclase activity"/>
    <property type="evidence" value="ECO:0007669"/>
    <property type="project" value="UniProtKB-EC"/>
</dbReference>
<keyword evidence="5" id="KW-1133">Transmembrane helix</keyword>
<organism evidence="7 8">
    <name type="scientific">Notechis scutatus</name>
    <name type="common">mainland tiger snake</name>
    <dbReference type="NCBI Taxonomy" id="8663"/>
    <lineage>
        <taxon>Eukaryota</taxon>
        <taxon>Metazoa</taxon>
        <taxon>Chordata</taxon>
        <taxon>Craniata</taxon>
        <taxon>Vertebrata</taxon>
        <taxon>Euteleostomi</taxon>
        <taxon>Lepidosauria</taxon>
        <taxon>Squamata</taxon>
        <taxon>Bifurcata</taxon>
        <taxon>Unidentata</taxon>
        <taxon>Episquamata</taxon>
        <taxon>Toxicofera</taxon>
        <taxon>Serpentes</taxon>
        <taxon>Colubroidea</taxon>
        <taxon>Elapidae</taxon>
        <taxon>Hydrophiinae</taxon>
        <taxon>Notechis</taxon>
    </lineage>
</organism>
<evidence type="ECO:0000256" key="2">
    <source>
        <dbReference type="ARBA" id="ARBA00022741"/>
    </source>
</evidence>
<evidence type="ECO:0000256" key="4">
    <source>
        <dbReference type="ARBA" id="ARBA00023293"/>
    </source>
</evidence>
<protein>
    <recommendedName>
        <fullName evidence="1">guanylate cyclase</fullName>
        <ecNumber evidence="1">4.6.1.2</ecNumber>
    </recommendedName>
</protein>
<evidence type="ECO:0000259" key="6">
    <source>
        <dbReference type="Pfam" id="PF07701"/>
    </source>
</evidence>
<dbReference type="InterPro" id="IPR050401">
    <property type="entry name" value="Cyclic_nucleotide_synthase"/>
</dbReference>
<dbReference type="Gene3D" id="6.10.250.780">
    <property type="match status" value="1"/>
</dbReference>
<feature type="non-terminal residue" evidence="8">
    <location>
        <position position="399"/>
    </location>
</feature>
<dbReference type="Proteomes" id="UP000504612">
    <property type="component" value="Unplaced"/>
</dbReference>
<keyword evidence="2" id="KW-0547">Nucleotide-binding</keyword>
<evidence type="ECO:0000313" key="8">
    <source>
        <dbReference type="RefSeq" id="XP_026548493.1"/>
    </source>
</evidence>
<dbReference type="GO" id="GO:0005886">
    <property type="term" value="C:plasma membrane"/>
    <property type="evidence" value="ECO:0007669"/>
    <property type="project" value="TreeGrafter"/>
</dbReference>
<sequence length="399" mass="45862">MAERNRSIHLGSPHSAALSKYYWEEPELTTEEEEHGICYSLRRVFPPPSFRCSSPPSDCHARKTVRRILALCSISLFSLLGNTALDLSPILESRRHVEKAISNLSSCQSFLALSMFNLLVQEPNWQGGRRGDMVEEDSRPEDTLESWVAFCKESWCNHHFSCPTYTTSIREVNGTAGMAFPPFDMIARMLEILQEFEEGEAQKRRSNPDWLDVVFLRLLLRAKGNMLRAPETSRDPEEAQALWHRLSSLLLSSVFVSESTQECWAEHPDFSILATHTVTPPPGFQSLSPPLMDEFDVLQRCLLQKSREQLQKKSKDIISLVSLKITLLVVTSLIYPAVLFSFKEMTEWIQNYARTLKERTEDLKQERQIAEDLLHQMLPKSVAKQLRKHKHVEAENYDQ</sequence>
<dbReference type="GeneID" id="113430249"/>
<dbReference type="GO" id="GO:0007168">
    <property type="term" value="P:receptor guanylyl cyclase signaling pathway"/>
    <property type="evidence" value="ECO:0007669"/>
    <property type="project" value="TreeGrafter"/>
</dbReference>
<keyword evidence="5" id="KW-0472">Membrane</keyword>
<dbReference type="RefSeq" id="XP_026548493.1">
    <property type="nucleotide sequence ID" value="XM_026692708.1"/>
</dbReference>
<evidence type="ECO:0000256" key="1">
    <source>
        <dbReference type="ARBA" id="ARBA00012202"/>
    </source>
</evidence>
<dbReference type="KEGG" id="nss:113430249"/>
<dbReference type="GO" id="GO:0004016">
    <property type="term" value="F:adenylate cyclase activity"/>
    <property type="evidence" value="ECO:0007669"/>
    <property type="project" value="TreeGrafter"/>
</dbReference>
<reference evidence="8" key="1">
    <citation type="submission" date="2025-08" db="UniProtKB">
        <authorList>
            <consortium name="RefSeq"/>
        </authorList>
    </citation>
    <scope>IDENTIFICATION</scope>
</reference>
<evidence type="ECO:0000256" key="3">
    <source>
        <dbReference type="ARBA" id="ARBA00023239"/>
    </source>
</evidence>
<accession>A0A6J1W6P6</accession>
<proteinExistence type="predicted"/>
<dbReference type="Pfam" id="PF07701">
    <property type="entry name" value="HNOBA"/>
    <property type="match status" value="1"/>
</dbReference>
<dbReference type="EC" id="4.6.1.2" evidence="1"/>
<dbReference type="GO" id="GO:0001653">
    <property type="term" value="F:peptide receptor activity"/>
    <property type="evidence" value="ECO:0007669"/>
    <property type="project" value="TreeGrafter"/>
</dbReference>
<feature type="transmembrane region" description="Helical" evidence="5">
    <location>
        <begin position="317"/>
        <end position="338"/>
    </location>
</feature>
<feature type="domain" description="Haem NO binding associated" evidence="6">
    <location>
        <begin position="348"/>
        <end position="386"/>
    </location>
</feature>
<evidence type="ECO:0000256" key="5">
    <source>
        <dbReference type="SAM" id="Phobius"/>
    </source>
</evidence>
<dbReference type="GO" id="GO:0000166">
    <property type="term" value="F:nucleotide binding"/>
    <property type="evidence" value="ECO:0007669"/>
    <property type="project" value="UniProtKB-KW"/>
</dbReference>
<dbReference type="PANTHER" id="PTHR11920:SF497">
    <property type="entry name" value="GUANYLATE CYCLASE"/>
    <property type="match status" value="1"/>
</dbReference>
<dbReference type="AlphaFoldDB" id="A0A6J1W6P6"/>
<dbReference type="PANTHER" id="PTHR11920">
    <property type="entry name" value="GUANYLYL CYCLASE"/>
    <property type="match status" value="1"/>
</dbReference>
<name>A0A6J1W6P6_9SAUR</name>
<keyword evidence="3" id="KW-0456">Lyase</keyword>
<keyword evidence="4" id="KW-0141">cGMP biosynthesis</keyword>